<dbReference type="EMBL" id="SWLB01000026">
    <property type="protein sequence ID" value="KAF3321720.1"/>
    <property type="molecule type" value="Genomic_DNA"/>
</dbReference>
<evidence type="ECO:0000256" key="5">
    <source>
        <dbReference type="ARBA" id="ARBA00023295"/>
    </source>
</evidence>
<dbReference type="PANTHER" id="PTHR31451">
    <property type="match status" value="1"/>
</dbReference>
<proteinExistence type="inferred from homology"/>
<organism evidence="9 10">
    <name type="scientific">Carex littledalei</name>
    <dbReference type="NCBI Taxonomy" id="544730"/>
    <lineage>
        <taxon>Eukaryota</taxon>
        <taxon>Viridiplantae</taxon>
        <taxon>Streptophyta</taxon>
        <taxon>Embryophyta</taxon>
        <taxon>Tracheophyta</taxon>
        <taxon>Spermatophyta</taxon>
        <taxon>Magnoliopsida</taxon>
        <taxon>Liliopsida</taxon>
        <taxon>Poales</taxon>
        <taxon>Cyperaceae</taxon>
        <taxon>Cyperoideae</taxon>
        <taxon>Cariceae</taxon>
        <taxon>Carex</taxon>
        <taxon>Carex subgen. Euthyceras</taxon>
    </lineage>
</organism>
<accession>A0A833VDP3</accession>
<dbReference type="SUPFAM" id="SSF51445">
    <property type="entry name" value="(Trans)glycosidases"/>
    <property type="match status" value="1"/>
</dbReference>
<feature type="chain" id="PRO_5032872674" description="mannan endo-1,4-beta-mannosidase" evidence="7">
    <location>
        <begin position="28"/>
        <end position="471"/>
    </location>
</feature>
<evidence type="ECO:0000256" key="4">
    <source>
        <dbReference type="ARBA" id="ARBA00022801"/>
    </source>
</evidence>
<dbReference type="GO" id="GO:0016985">
    <property type="term" value="F:mannan endo-1,4-beta-mannosidase activity"/>
    <property type="evidence" value="ECO:0007669"/>
    <property type="project" value="UniProtKB-EC"/>
</dbReference>
<evidence type="ECO:0000256" key="3">
    <source>
        <dbReference type="ARBA" id="ARBA00012706"/>
    </source>
</evidence>
<evidence type="ECO:0000256" key="2">
    <source>
        <dbReference type="ARBA" id="ARBA00005641"/>
    </source>
</evidence>
<name>A0A833VDP3_9POAL</name>
<dbReference type="InterPro" id="IPR018087">
    <property type="entry name" value="Glyco_hydro_5_CS"/>
</dbReference>
<sequence>MANFIISILPYICIIFAFSYLAQSTNGESFVKTQGTEFALDGRPFLFNGFNSYWMMHVAANPRERNKVTEVFSEAAANGLTVCRTWVFTDGGDRALQLSPGVYDERVFEALDFVISEAKTYGIHLILSFVNNFKDFGGRAQYVEWARNAGAAVNGEDDFYTSSVVKGYYQNHIKSILTRVNTITKLAYKDEPAILAWELINEPRCQSDYSGRTINAWVEEMAAYTKSLDSNHLLEVGMEGFYGDSMPGKKQYNPGYQVGTDYISSNLVKEIDFATIHAYPDIWLSGQNDGSQTEFVRRWMWSHWEDARTILRKPLIFAEFGKSKKDPGYSENERDVFINAVYTNIYSFARTGGGSMAGGLVWQVMAEGMDSYYDGYEIILPRDPSTTALINKQSHVMKVLAQTMRRPNMVENTGSEVGDASGDKSIRKPHFQARAKTEGVHVHAHHHRHHHRRHGHHSYYRRNAHKEQGQH</sequence>
<comment type="similarity">
    <text evidence="2">Belongs to the glycosyl hydrolase 5 (cellulase A) family.</text>
</comment>
<evidence type="ECO:0000256" key="1">
    <source>
        <dbReference type="ARBA" id="ARBA00001678"/>
    </source>
</evidence>
<dbReference type="FunFam" id="3.20.20.80:FF:000012">
    <property type="entry name" value="Mannan endo-1,4-beta-mannosidase 6"/>
    <property type="match status" value="1"/>
</dbReference>
<feature type="compositionally biased region" description="Basic residues" evidence="6">
    <location>
        <begin position="447"/>
        <end position="464"/>
    </location>
</feature>
<dbReference type="GO" id="GO:0000272">
    <property type="term" value="P:polysaccharide catabolic process"/>
    <property type="evidence" value="ECO:0007669"/>
    <property type="project" value="InterPro"/>
</dbReference>
<dbReference type="InterPro" id="IPR017853">
    <property type="entry name" value="GH"/>
</dbReference>
<feature type="region of interest" description="Disordered" evidence="6">
    <location>
        <begin position="447"/>
        <end position="471"/>
    </location>
</feature>
<keyword evidence="7" id="KW-0732">Signal</keyword>
<keyword evidence="4" id="KW-0378">Hydrolase</keyword>
<dbReference type="PANTHER" id="PTHR31451:SF59">
    <property type="entry name" value="MANNAN ENDO-1,4-BETA-MANNOSIDASE"/>
    <property type="match status" value="1"/>
</dbReference>
<gene>
    <name evidence="9" type="ORF">FCM35_KLT13936</name>
</gene>
<dbReference type="AlphaFoldDB" id="A0A833VDP3"/>
<evidence type="ECO:0000313" key="10">
    <source>
        <dbReference type="Proteomes" id="UP000623129"/>
    </source>
</evidence>
<evidence type="ECO:0000256" key="7">
    <source>
        <dbReference type="SAM" id="SignalP"/>
    </source>
</evidence>
<evidence type="ECO:0000259" key="8">
    <source>
        <dbReference type="Pfam" id="PF26410"/>
    </source>
</evidence>
<dbReference type="InterPro" id="IPR045053">
    <property type="entry name" value="MAN-like"/>
</dbReference>
<feature type="domain" description="Glycoside hydrolase family 5" evidence="8">
    <location>
        <begin position="29"/>
        <end position="362"/>
    </location>
</feature>
<reference evidence="9" key="1">
    <citation type="submission" date="2020-01" db="EMBL/GenBank/DDBJ databases">
        <title>Genome sequence of Kobresia littledalei, the first chromosome-level genome in the family Cyperaceae.</title>
        <authorList>
            <person name="Qu G."/>
        </authorList>
    </citation>
    <scope>NUCLEOTIDE SEQUENCE</scope>
    <source>
        <strain evidence="9">C.B.Clarke</strain>
        <tissue evidence="9">Leaf</tissue>
    </source>
</reference>
<protein>
    <recommendedName>
        <fullName evidence="3">mannan endo-1,4-beta-mannosidase</fullName>
        <ecNumber evidence="3">3.2.1.78</ecNumber>
    </recommendedName>
</protein>
<dbReference type="OrthoDB" id="755131at2759"/>
<keyword evidence="10" id="KW-1185">Reference proteome</keyword>
<dbReference type="Gene3D" id="3.20.20.80">
    <property type="entry name" value="Glycosidases"/>
    <property type="match status" value="1"/>
</dbReference>
<comment type="caution">
    <text evidence="9">The sequence shown here is derived from an EMBL/GenBank/DDBJ whole genome shotgun (WGS) entry which is preliminary data.</text>
</comment>
<dbReference type="EC" id="3.2.1.78" evidence="3"/>
<dbReference type="PROSITE" id="PS00659">
    <property type="entry name" value="GLYCOSYL_HYDROL_F5"/>
    <property type="match status" value="1"/>
</dbReference>
<keyword evidence="5" id="KW-0326">Glycosidase</keyword>
<comment type="catalytic activity">
    <reaction evidence="1">
        <text>Random hydrolysis of (1-&gt;4)-beta-D-mannosidic linkages in mannans, galactomannans and glucomannans.</text>
        <dbReference type="EC" id="3.2.1.78"/>
    </reaction>
</comment>
<evidence type="ECO:0000256" key="6">
    <source>
        <dbReference type="SAM" id="MobiDB-lite"/>
    </source>
</evidence>
<dbReference type="InterPro" id="IPR001547">
    <property type="entry name" value="Glyco_hydro_5"/>
</dbReference>
<dbReference type="Pfam" id="PF26410">
    <property type="entry name" value="GH5_mannosidase"/>
    <property type="match status" value="1"/>
</dbReference>
<feature type="signal peptide" evidence="7">
    <location>
        <begin position="1"/>
        <end position="27"/>
    </location>
</feature>
<evidence type="ECO:0000313" key="9">
    <source>
        <dbReference type="EMBL" id="KAF3321720.1"/>
    </source>
</evidence>
<dbReference type="Proteomes" id="UP000623129">
    <property type="component" value="Unassembled WGS sequence"/>
</dbReference>